<sequence>MGERIGRVKDMVGLLGCECTLLAHVQLFIHQYLQVLLLRAPLNPFIPQSVLILGIAPTQVHDLALGLVEPHEFTWAHFSSLSRIVGEFPLMEGGGVTLLKGGCSEVGVDLLSQVTSNGMRGNGLKLCQGRFRLDIRKNFLTERVIKHWKRLPREVVESPSLEVFKRRVDVVLRDMV</sequence>
<accession>A0AAN7SLS5</accession>
<evidence type="ECO:0000313" key="2">
    <source>
        <dbReference type="Proteomes" id="UP001333110"/>
    </source>
</evidence>
<gene>
    <name evidence="1" type="ORF">QYF61_021147</name>
</gene>
<dbReference type="EMBL" id="JAUNZN010000001">
    <property type="protein sequence ID" value="KAK4832233.1"/>
    <property type="molecule type" value="Genomic_DNA"/>
</dbReference>
<evidence type="ECO:0000313" key="1">
    <source>
        <dbReference type="EMBL" id="KAK4832233.1"/>
    </source>
</evidence>
<name>A0AAN7SLS5_MYCAM</name>
<dbReference type="Proteomes" id="UP001333110">
    <property type="component" value="Unassembled WGS sequence"/>
</dbReference>
<reference evidence="1 2" key="1">
    <citation type="journal article" date="2023" name="J. Hered.">
        <title>Chromosome-level genome of the wood stork (Mycteria americana) provides insight into avian chromosome evolution.</title>
        <authorList>
            <person name="Flamio R. Jr."/>
            <person name="Ramstad K.M."/>
        </authorList>
    </citation>
    <scope>NUCLEOTIDE SEQUENCE [LARGE SCALE GENOMIC DNA]</scope>
    <source>
        <strain evidence="1">JAX WOST 10</strain>
    </source>
</reference>
<keyword evidence="2" id="KW-1185">Reference proteome</keyword>
<protein>
    <submittedName>
        <fullName evidence="1">Uncharacterized protein</fullName>
    </submittedName>
</protein>
<comment type="caution">
    <text evidence="1">The sequence shown here is derived from an EMBL/GenBank/DDBJ whole genome shotgun (WGS) entry which is preliminary data.</text>
</comment>
<proteinExistence type="predicted"/>
<organism evidence="1 2">
    <name type="scientific">Mycteria americana</name>
    <name type="common">Wood stork</name>
    <dbReference type="NCBI Taxonomy" id="33587"/>
    <lineage>
        <taxon>Eukaryota</taxon>
        <taxon>Metazoa</taxon>
        <taxon>Chordata</taxon>
        <taxon>Craniata</taxon>
        <taxon>Vertebrata</taxon>
        <taxon>Euteleostomi</taxon>
        <taxon>Archelosauria</taxon>
        <taxon>Archosauria</taxon>
        <taxon>Dinosauria</taxon>
        <taxon>Saurischia</taxon>
        <taxon>Theropoda</taxon>
        <taxon>Coelurosauria</taxon>
        <taxon>Aves</taxon>
        <taxon>Neognathae</taxon>
        <taxon>Neoaves</taxon>
        <taxon>Aequornithes</taxon>
        <taxon>Ciconiiformes</taxon>
        <taxon>Ciconiidae</taxon>
        <taxon>Mycteria</taxon>
    </lineage>
</organism>
<dbReference type="AlphaFoldDB" id="A0AAN7SLS5"/>